<evidence type="ECO:0000256" key="1">
    <source>
        <dbReference type="ARBA" id="ARBA00022527"/>
    </source>
</evidence>
<name>A0A853EQK2_9MICO</name>
<gene>
    <name evidence="3" type="ORF">HZZ10_00560</name>
</gene>
<dbReference type="SUPFAM" id="SSF55874">
    <property type="entry name" value="ATPase domain of HSP90 chaperone/DNA topoisomerase II/histidine kinase"/>
    <property type="match status" value="1"/>
</dbReference>
<dbReference type="CDD" id="cd16936">
    <property type="entry name" value="HATPase_RsbW-like"/>
    <property type="match status" value="1"/>
</dbReference>
<dbReference type="RefSeq" id="WP_179912026.1">
    <property type="nucleotide sequence ID" value="NZ_JACBYE010000001.1"/>
</dbReference>
<sequence>MSPIPFALPPRLPDVVSTWTLSSYDALGTMRAGLTDAVSATTTEQPRRGRSTLRNMLLASSELATNALKHARSSARVVLSTDGQTFLLDVVDRAKDSVPTRAAGRKPGEGGFGLVLVARVSDECGWYVSHDEKHIWATFPARDEG</sequence>
<accession>A0A853EQK2</accession>
<dbReference type="AlphaFoldDB" id="A0A853EQK2"/>
<proteinExistence type="predicted"/>
<evidence type="ECO:0000259" key="2">
    <source>
        <dbReference type="Pfam" id="PF13581"/>
    </source>
</evidence>
<keyword evidence="4" id="KW-1185">Reference proteome</keyword>
<keyword evidence="1" id="KW-0418">Kinase</keyword>
<keyword evidence="3" id="KW-0547">Nucleotide-binding</keyword>
<organism evidence="3 4">
    <name type="scientific">Sanguibacter inulinus</name>
    <dbReference type="NCBI Taxonomy" id="60922"/>
    <lineage>
        <taxon>Bacteria</taxon>
        <taxon>Bacillati</taxon>
        <taxon>Actinomycetota</taxon>
        <taxon>Actinomycetes</taxon>
        <taxon>Micrococcales</taxon>
        <taxon>Sanguibacteraceae</taxon>
        <taxon>Sanguibacter</taxon>
    </lineage>
</organism>
<comment type="caution">
    <text evidence="3">The sequence shown here is derived from an EMBL/GenBank/DDBJ whole genome shotgun (WGS) entry which is preliminary data.</text>
</comment>
<evidence type="ECO:0000313" key="4">
    <source>
        <dbReference type="Proteomes" id="UP000561011"/>
    </source>
</evidence>
<dbReference type="GO" id="GO:0004674">
    <property type="term" value="F:protein serine/threonine kinase activity"/>
    <property type="evidence" value="ECO:0007669"/>
    <property type="project" value="UniProtKB-KW"/>
</dbReference>
<keyword evidence="1" id="KW-0723">Serine/threonine-protein kinase</keyword>
<dbReference type="PANTHER" id="PTHR35526:SF3">
    <property type="entry name" value="ANTI-SIGMA-F FACTOR RSBW"/>
    <property type="match status" value="1"/>
</dbReference>
<dbReference type="InterPro" id="IPR036890">
    <property type="entry name" value="HATPase_C_sf"/>
</dbReference>
<reference evidence="3 4" key="1">
    <citation type="submission" date="2020-07" db="EMBL/GenBank/DDBJ databases">
        <title>MOT database genomes.</title>
        <authorList>
            <person name="Joseph S."/>
            <person name="Aduse-Opoku J."/>
            <person name="Hashim A."/>
            <person name="Wade W."/>
            <person name="Curtis M."/>
        </authorList>
    </citation>
    <scope>NUCLEOTIDE SEQUENCE [LARGE SCALE GENOMIC DNA]</scope>
    <source>
        <strain evidence="3 4">DSM 100099</strain>
    </source>
</reference>
<dbReference type="EMBL" id="JACBYE010000001">
    <property type="protein sequence ID" value="NYS92032.1"/>
    <property type="molecule type" value="Genomic_DNA"/>
</dbReference>
<dbReference type="Gene3D" id="3.30.565.10">
    <property type="entry name" value="Histidine kinase-like ATPase, C-terminal domain"/>
    <property type="match status" value="1"/>
</dbReference>
<dbReference type="Pfam" id="PF13581">
    <property type="entry name" value="HATPase_c_2"/>
    <property type="match status" value="1"/>
</dbReference>
<dbReference type="InterPro" id="IPR050267">
    <property type="entry name" value="Anti-sigma-factor_SerPK"/>
</dbReference>
<protein>
    <submittedName>
        <fullName evidence="3">ATP-binding protein</fullName>
    </submittedName>
</protein>
<dbReference type="InterPro" id="IPR003594">
    <property type="entry name" value="HATPase_dom"/>
</dbReference>
<keyword evidence="3" id="KW-0067">ATP-binding</keyword>
<feature type="domain" description="Histidine kinase/HSP90-like ATPase" evidence="2">
    <location>
        <begin position="25"/>
        <end position="136"/>
    </location>
</feature>
<keyword evidence="1" id="KW-0808">Transferase</keyword>
<dbReference type="GO" id="GO:0005524">
    <property type="term" value="F:ATP binding"/>
    <property type="evidence" value="ECO:0007669"/>
    <property type="project" value="UniProtKB-KW"/>
</dbReference>
<dbReference type="Proteomes" id="UP000561011">
    <property type="component" value="Unassembled WGS sequence"/>
</dbReference>
<dbReference type="PANTHER" id="PTHR35526">
    <property type="entry name" value="ANTI-SIGMA-F FACTOR RSBW-RELATED"/>
    <property type="match status" value="1"/>
</dbReference>
<evidence type="ECO:0000313" key="3">
    <source>
        <dbReference type="EMBL" id="NYS92032.1"/>
    </source>
</evidence>